<gene>
    <name evidence="1" type="ORF">S06H3_62669</name>
</gene>
<feature type="non-terminal residue" evidence="1">
    <location>
        <position position="149"/>
    </location>
</feature>
<dbReference type="EMBL" id="BARV01041382">
    <property type="protein sequence ID" value="GAI50238.1"/>
    <property type="molecule type" value="Genomic_DNA"/>
</dbReference>
<protein>
    <submittedName>
        <fullName evidence="1">Uncharacterized protein</fullName>
    </submittedName>
</protein>
<proteinExistence type="predicted"/>
<name>X1P300_9ZZZZ</name>
<evidence type="ECO:0000313" key="1">
    <source>
        <dbReference type="EMBL" id="GAI50238.1"/>
    </source>
</evidence>
<organism evidence="1">
    <name type="scientific">marine sediment metagenome</name>
    <dbReference type="NCBI Taxonomy" id="412755"/>
    <lineage>
        <taxon>unclassified sequences</taxon>
        <taxon>metagenomes</taxon>
        <taxon>ecological metagenomes</taxon>
    </lineage>
</organism>
<comment type="caution">
    <text evidence="1">The sequence shown here is derived from an EMBL/GenBank/DDBJ whole genome shotgun (WGS) entry which is preliminary data.</text>
</comment>
<sequence length="149" mass="17219">IVSGEKLNVEYRNNDWIDAVISTSRQWPYISNVGPMEVLEDESGTPPGCVLLRYEGLGLRRDWYVDPRRDYICVKQLQFRKDQDTDQLIMENFWEAERTDLTRLPSGQWYARTIKSQGETAAEFDVKLLPDSEIEHLTSKDNSAGLFDG</sequence>
<accession>X1P300</accession>
<feature type="non-terminal residue" evidence="1">
    <location>
        <position position="1"/>
    </location>
</feature>
<dbReference type="AlphaFoldDB" id="X1P300"/>
<reference evidence="1" key="1">
    <citation type="journal article" date="2014" name="Front. Microbiol.">
        <title>High frequency of phylogenetically diverse reductive dehalogenase-homologous genes in deep subseafloor sedimentary metagenomes.</title>
        <authorList>
            <person name="Kawai M."/>
            <person name="Futagami T."/>
            <person name="Toyoda A."/>
            <person name="Takaki Y."/>
            <person name="Nishi S."/>
            <person name="Hori S."/>
            <person name="Arai W."/>
            <person name="Tsubouchi T."/>
            <person name="Morono Y."/>
            <person name="Uchiyama I."/>
            <person name="Ito T."/>
            <person name="Fujiyama A."/>
            <person name="Inagaki F."/>
            <person name="Takami H."/>
        </authorList>
    </citation>
    <scope>NUCLEOTIDE SEQUENCE</scope>
    <source>
        <strain evidence="1">Expedition CK06-06</strain>
    </source>
</reference>